<keyword evidence="1" id="KW-1185">Reference proteome</keyword>
<evidence type="ECO:0000313" key="2">
    <source>
        <dbReference type="WBParaSite" id="jg26067"/>
    </source>
</evidence>
<evidence type="ECO:0000313" key="1">
    <source>
        <dbReference type="Proteomes" id="UP000887574"/>
    </source>
</evidence>
<sequence>MSRSMAESACRKKASFFLYNRFHLVRIESTSTCRAPTLFIVHYRIVDKDVMGSKSPSQFSAPRRQHHLNEYRVDISGEPYFSSLKALVSYYLTYVMVSKEGATDIFPWWRRRMNT</sequence>
<dbReference type="Proteomes" id="UP000887574">
    <property type="component" value="Unplaced"/>
</dbReference>
<reference evidence="2" key="1">
    <citation type="submission" date="2022-11" db="UniProtKB">
        <authorList>
            <consortium name="WormBaseParasite"/>
        </authorList>
    </citation>
    <scope>IDENTIFICATION</scope>
</reference>
<accession>A0A915E3G1</accession>
<proteinExistence type="predicted"/>
<dbReference type="WBParaSite" id="jg26067">
    <property type="protein sequence ID" value="jg26067"/>
    <property type="gene ID" value="jg26067"/>
</dbReference>
<name>A0A915E3G1_9BILA</name>
<organism evidence="1 2">
    <name type="scientific">Ditylenchus dipsaci</name>
    <dbReference type="NCBI Taxonomy" id="166011"/>
    <lineage>
        <taxon>Eukaryota</taxon>
        <taxon>Metazoa</taxon>
        <taxon>Ecdysozoa</taxon>
        <taxon>Nematoda</taxon>
        <taxon>Chromadorea</taxon>
        <taxon>Rhabditida</taxon>
        <taxon>Tylenchina</taxon>
        <taxon>Tylenchomorpha</taxon>
        <taxon>Sphaerularioidea</taxon>
        <taxon>Anguinidae</taxon>
        <taxon>Anguininae</taxon>
        <taxon>Ditylenchus</taxon>
    </lineage>
</organism>
<protein>
    <submittedName>
        <fullName evidence="2">Uncharacterized protein</fullName>
    </submittedName>
</protein>
<dbReference type="AlphaFoldDB" id="A0A915E3G1"/>